<dbReference type="EMBL" id="CADCXV010000645">
    <property type="protein sequence ID" value="CAB0031418.1"/>
    <property type="molecule type" value="Genomic_DNA"/>
</dbReference>
<dbReference type="AlphaFoldDB" id="A0A6H5I6U0"/>
<reference evidence="2 3" key="1">
    <citation type="submission" date="2020-02" db="EMBL/GenBank/DDBJ databases">
        <authorList>
            <person name="Ferguson B K."/>
        </authorList>
    </citation>
    <scope>NUCLEOTIDE SEQUENCE [LARGE SCALE GENOMIC DNA]</scope>
</reference>
<sequence length="107" mass="12305">MQATFAQLHQRIRRVHRFQQRLSKSRARVILDSSIGRRINESRIKRGSPGNEASDALTASQSPPLNYSYLYEYVYPLTARRATTRSAVDHQNQVISIHSQSFTLSMK</sequence>
<accession>A0A6H5I6U0</accession>
<organism evidence="2 3">
    <name type="scientific">Trichogramma brassicae</name>
    <dbReference type="NCBI Taxonomy" id="86971"/>
    <lineage>
        <taxon>Eukaryota</taxon>
        <taxon>Metazoa</taxon>
        <taxon>Ecdysozoa</taxon>
        <taxon>Arthropoda</taxon>
        <taxon>Hexapoda</taxon>
        <taxon>Insecta</taxon>
        <taxon>Pterygota</taxon>
        <taxon>Neoptera</taxon>
        <taxon>Endopterygota</taxon>
        <taxon>Hymenoptera</taxon>
        <taxon>Apocrita</taxon>
        <taxon>Proctotrupomorpha</taxon>
        <taxon>Chalcidoidea</taxon>
        <taxon>Trichogrammatidae</taxon>
        <taxon>Trichogramma</taxon>
    </lineage>
</organism>
<name>A0A6H5I6U0_9HYME</name>
<proteinExistence type="predicted"/>
<keyword evidence="3" id="KW-1185">Reference proteome</keyword>
<protein>
    <submittedName>
        <fullName evidence="2">Uncharacterized protein</fullName>
    </submittedName>
</protein>
<feature type="region of interest" description="Disordered" evidence="1">
    <location>
        <begin position="40"/>
        <end position="63"/>
    </location>
</feature>
<dbReference type="Proteomes" id="UP000479190">
    <property type="component" value="Unassembled WGS sequence"/>
</dbReference>
<gene>
    <name evidence="2" type="ORF">TBRA_LOCUS3387</name>
</gene>
<evidence type="ECO:0000256" key="1">
    <source>
        <dbReference type="SAM" id="MobiDB-lite"/>
    </source>
</evidence>
<evidence type="ECO:0000313" key="2">
    <source>
        <dbReference type="EMBL" id="CAB0031418.1"/>
    </source>
</evidence>
<evidence type="ECO:0000313" key="3">
    <source>
        <dbReference type="Proteomes" id="UP000479190"/>
    </source>
</evidence>